<reference evidence="1 2" key="1">
    <citation type="submission" date="2018-03" db="EMBL/GenBank/DDBJ databases">
        <title>Mesoflavibacter sp. HG37 and Mesoflavibacter sp. HG96 sp.nov., two marine bacteria isolated from seawater of Western Pacific Ocean.</title>
        <authorList>
            <person name="Cheng H."/>
            <person name="Wu Y.-H."/>
            <person name="Guo L.-L."/>
            <person name="Xu X.-W."/>
        </authorList>
    </citation>
    <scope>NUCLEOTIDE SEQUENCE [LARGE SCALE GENOMIC DNA]</scope>
    <source>
        <strain evidence="1 2">KCTC 32269</strain>
    </source>
</reference>
<dbReference type="EMBL" id="PXOQ01000009">
    <property type="protein sequence ID" value="PSG88549.1"/>
    <property type="molecule type" value="Genomic_DNA"/>
</dbReference>
<accession>A0A2T1N9L6</accession>
<protein>
    <submittedName>
        <fullName evidence="1">Uncharacterized protein</fullName>
    </submittedName>
</protein>
<dbReference type="RefSeq" id="WP_106463689.1">
    <property type="nucleotide sequence ID" value="NZ_PXOQ01000009.1"/>
</dbReference>
<dbReference type="AlphaFoldDB" id="A0A2T1N9L6"/>
<comment type="caution">
    <text evidence="1">The sequence shown here is derived from an EMBL/GenBank/DDBJ whole genome shotgun (WGS) entry which is preliminary data.</text>
</comment>
<dbReference type="Proteomes" id="UP000238426">
    <property type="component" value="Unassembled WGS sequence"/>
</dbReference>
<name>A0A2T1N9L6_9FLAO</name>
<gene>
    <name evidence="1" type="ORF">C7H52_09645</name>
</gene>
<dbReference type="OrthoDB" id="1441026at2"/>
<sequence>MKSILSFGLLISIICTFLNCDGRDRLKDHKKTSLAAFNQQKSSNTNITYIPESYSEKVTDTIFSNGYHVYIKQYTVKDRSIKVEKKDQINVFKDTNTDIKVSLNNEIIFDKSFSIKDPIITEHLSQLELENFYLRNVWTEKLDKYYPDVPCILMDFFNPKTMFSTTVMITPLKDEFIFVEL</sequence>
<proteinExistence type="predicted"/>
<organism evidence="1 2">
    <name type="scientific">Aurantibacter aestuarii</name>
    <dbReference type="NCBI Taxonomy" id="1266046"/>
    <lineage>
        <taxon>Bacteria</taxon>
        <taxon>Pseudomonadati</taxon>
        <taxon>Bacteroidota</taxon>
        <taxon>Flavobacteriia</taxon>
        <taxon>Flavobacteriales</taxon>
        <taxon>Flavobacteriaceae</taxon>
        <taxon>Aurantibacter</taxon>
    </lineage>
</organism>
<evidence type="ECO:0000313" key="2">
    <source>
        <dbReference type="Proteomes" id="UP000238426"/>
    </source>
</evidence>
<evidence type="ECO:0000313" key="1">
    <source>
        <dbReference type="EMBL" id="PSG88549.1"/>
    </source>
</evidence>
<keyword evidence="2" id="KW-1185">Reference proteome</keyword>